<evidence type="ECO:0000256" key="1">
    <source>
        <dbReference type="ARBA" id="ARBA00004777"/>
    </source>
</evidence>
<dbReference type="EMBL" id="CP026520">
    <property type="protein sequence ID" value="QAV19774.1"/>
    <property type="molecule type" value="Genomic_DNA"/>
</dbReference>
<comment type="catalytic activity">
    <reaction evidence="11">
        <text>(6R)-5,10-methenyltetrahydrofolate + H2O = (6R)-10-formyltetrahydrofolate + H(+)</text>
        <dbReference type="Rhea" id="RHEA:23700"/>
        <dbReference type="ChEBI" id="CHEBI:15377"/>
        <dbReference type="ChEBI" id="CHEBI:15378"/>
        <dbReference type="ChEBI" id="CHEBI:57455"/>
        <dbReference type="ChEBI" id="CHEBI:195366"/>
        <dbReference type="EC" id="3.5.4.9"/>
    </reaction>
</comment>
<dbReference type="HAMAP" id="MF_01576">
    <property type="entry name" value="THF_DHG_CYH"/>
    <property type="match status" value="1"/>
</dbReference>
<evidence type="ECO:0000313" key="14">
    <source>
        <dbReference type="EMBL" id="MCY9596913.1"/>
    </source>
</evidence>
<name>A0A410WZD9_9BACL</name>
<dbReference type="PRINTS" id="PR00085">
    <property type="entry name" value="THFDHDRGNASE"/>
</dbReference>
<evidence type="ECO:0000256" key="6">
    <source>
        <dbReference type="ARBA" id="ARBA00022857"/>
    </source>
</evidence>
<protein>
    <recommendedName>
        <fullName evidence="11">Bifunctional protein FolD</fullName>
    </recommendedName>
    <domain>
        <recommendedName>
            <fullName evidence="11">Methylenetetrahydrofolate dehydrogenase</fullName>
            <ecNumber evidence="11">1.5.1.5</ecNumber>
        </recommendedName>
    </domain>
    <domain>
        <recommendedName>
            <fullName evidence="11">Methenyltetrahydrofolate cyclohydrolase</fullName>
            <ecNumber evidence="11">3.5.4.9</ecNumber>
        </recommendedName>
    </domain>
</protein>
<dbReference type="Pfam" id="PF02882">
    <property type="entry name" value="THF_DHG_CYH_C"/>
    <property type="match status" value="1"/>
</dbReference>
<dbReference type="EC" id="1.5.1.5" evidence="11"/>
<dbReference type="InterPro" id="IPR036291">
    <property type="entry name" value="NAD(P)-bd_dom_sf"/>
</dbReference>
<evidence type="ECO:0000313" key="16">
    <source>
        <dbReference type="Proteomes" id="UP000288943"/>
    </source>
</evidence>
<keyword evidence="9 11" id="KW-0486">Methionine biosynthesis</keyword>
<dbReference type="SUPFAM" id="SSF53223">
    <property type="entry name" value="Aminoacid dehydrogenase-like, N-terminal domain"/>
    <property type="match status" value="1"/>
</dbReference>
<dbReference type="Gene3D" id="3.40.50.720">
    <property type="entry name" value="NAD(P)-binding Rossmann-like Domain"/>
    <property type="match status" value="1"/>
</dbReference>
<keyword evidence="8 11" id="KW-0368">Histidine biosynthesis</keyword>
<comment type="catalytic activity">
    <reaction evidence="11">
        <text>(6R)-5,10-methylene-5,6,7,8-tetrahydrofolate + NADP(+) = (6R)-5,10-methenyltetrahydrofolate + NADPH</text>
        <dbReference type="Rhea" id="RHEA:22812"/>
        <dbReference type="ChEBI" id="CHEBI:15636"/>
        <dbReference type="ChEBI" id="CHEBI:57455"/>
        <dbReference type="ChEBI" id="CHEBI:57783"/>
        <dbReference type="ChEBI" id="CHEBI:58349"/>
        <dbReference type="EC" id="1.5.1.5"/>
    </reaction>
</comment>
<keyword evidence="4 11" id="KW-0658">Purine biosynthesis</keyword>
<dbReference type="Proteomes" id="UP001527202">
    <property type="component" value="Unassembled WGS sequence"/>
</dbReference>
<dbReference type="InterPro" id="IPR020631">
    <property type="entry name" value="THF_DH/CycHdrlase_NAD-bd_dom"/>
</dbReference>
<evidence type="ECO:0000256" key="8">
    <source>
        <dbReference type="ARBA" id="ARBA00023102"/>
    </source>
</evidence>
<comment type="function">
    <text evidence="11">Catalyzes the oxidation of 5,10-methylenetetrahydrofolate to 5,10-methenyltetrahydrofolate and then the hydrolysis of 5,10-methenyltetrahydrofolate to 10-formyltetrahydrofolate.</text>
</comment>
<keyword evidence="3 11" id="KW-0028">Amino-acid biosynthesis</keyword>
<dbReference type="InterPro" id="IPR020630">
    <property type="entry name" value="THF_DH/CycHdrlase_cat_dom"/>
</dbReference>
<evidence type="ECO:0000256" key="3">
    <source>
        <dbReference type="ARBA" id="ARBA00022605"/>
    </source>
</evidence>
<dbReference type="GO" id="GO:0006164">
    <property type="term" value="P:purine nucleotide biosynthetic process"/>
    <property type="evidence" value="ECO:0007669"/>
    <property type="project" value="UniProtKB-KW"/>
</dbReference>
<dbReference type="Proteomes" id="UP000288943">
    <property type="component" value="Chromosome"/>
</dbReference>
<feature type="binding site" evidence="11">
    <location>
        <position position="230"/>
    </location>
    <ligand>
        <name>NADP(+)</name>
        <dbReference type="ChEBI" id="CHEBI:58349"/>
    </ligand>
</feature>
<dbReference type="GO" id="GO:0005829">
    <property type="term" value="C:cytosol"/>
    <property type="evidence" value="ECO:0007669"/>
    <property type="project" value="TreeGrafter"/>
</dbReference>
<evidence type="ECO:0000313" key="15">
    <source>
        <dbReference type="EMBL" id="QAV19774.1"/>
    </source>
</evidence>
<sequence>MGMSMKTADIAGRLRDSIRIETDAWKKRGIEPSLAVVLIKGDPASEYYARAKEKTAHKLGIRYRLTEFEPGITQSELLGHLGELNEDKSVHGIMLELPLPRHLNPSEASGLIRPDKDVDGITPGSKLACFLGTRGLYPATPQSCIRILKEFGFELKGRHVVLVGRGETVGRPLMPMLLREHATLTVCHSHTENLARHIAGADILITAAGRAGMITADMVHPDLVIVDAGINETDTGLTGDVSPDALQRVKAMTPVPGGVGTLTTLILFENLLKAVGMQIGEGGLK</sequence>
<dbReference type="UniPathway" id="UPA00193"/>
<dbReference type="EMBL" id="JAMDMJ010000015">
    <property type="protein sequence ID" value="MCY9596913.1"/>
    <property type="molecule type" value="Genomic_DNA"/>
</dbReference>
<evidence type="ECO:0000256" key="7">
    <source>
        <dbReference type="ARBA" id="ARBA00023002"/>
    </source>
</evidence>
<dbReference type="InterPro" id="IPR000672">
    <property type="entry name" value="THF_DH/CycHdrlase"/>
</dbReference>
<feature type="domain" description="Tetrahydrofolate dehydrogenase/cyclohydrolase NAD(P)-binding" evidence="13">
    <location>
        <begin position="138"/>
        <end position="276"/>
    </location>
</feature>
<evidence type="ECO:0000313" key="17">
    <source>
        <dbReference type="Proteomes" id="UP001527202"/>
    </source>
</evidence>
<comment type="subunit">
    <text evidence="11">Homodimer.</text>
</comment>
<reference evidence="14 17" key="2">
    <citation type="submission" date="2022-05" db="EMBL/GenBank/DDBJ databases">
        <title>Genome Sequencing of Bee-Associated Microbes.</title>
        <authorList>
            <person name="Dunlap C."/>
        </authorList>
    </citation>
    <scope>NUCLEOTIDE SEQUENCE [LARGE SCALE GENOMIC DNA]</scope>
    <source>
        <strain evidence="14 17">NRRL B-23120</strain>
    </source>
</reference>
<organism evidence="15 16">
    <name type="scientific">Paenibacillus chitinolyticus</name>
    <dbReference type="NCBI Taxonomy" id="79263"/>
    <lineage>
        <taxon>Bacteria</taxon>
        <taxon>Bacillati</taxon>
        <taxon>Bacillota</taxon>
        <taxon>Bacilli</taxon>
        <taxon>Bacillales</taxon>
        <taxon>Paenibacillaceae</taxon>
        <taxon>Paenibacillus</taxon>
    </lineage>
</organism>
<feature type="binding site" evidence="11">
    <location>
        <begin position="164"/>
        <end position="166"/>
    </location>
    <ligand>
        <name>NADP(+)</name>
        <dbReference type="ChEBI" id="CHEBI:58349"/>
    </ligand>
</feature>
<dbReference type="PANTHER" id="PTHR48099:SF5">
    <property type="entry name" value="C-1-TETRAHYDROFOLATE SYNTHASE, CYTOPLASMIC"/>
    <property type="match status" value="1"/>
</dbReference>
<evidence type="ECO:0000256" key="11">
    <source>
        <dbReference type="HAMAP-Rule" id="MF_01576"/>
    </source>
</evidence>
<dbReference type="GO" id="GO:0004477">
    <property type="term" value="F:methenyltetrahydrofolate cyclohydrolase activity"/>
    <property type="evidence" value="ECO:0007669"/>
    <property type="project" value="UniProtKB-UniRule"/>
</dbReference>
<dbReference type="GO" id="GO:0004488">
    <property type="term" value="F:methylenetetrahydrofolate dehydrogenase (NADP+) activity"/>
    <property type="evidence" value="ECO:0007669"/>
    <property type="project" value="UniProtKB-UniRule"/>
</dbReference>
<dbReference type="SUPFAM" id="SSF51735">
    <property type="entry name" value="NAD(P)-binding Rossmann-fold domains"/>
    <property type="match status" value="1"/>
</dbReference>
<dbReference type="AlphaFoldDB" id="A0A410WZD9"/>
<evidence type="ECO:0000259" key="12">
    <source>
        <dbReference type="Pfam" id="PF00763"/>
    </source>
</evidence>
<dbReference type="EC" id="3.5.4.9" evidence="11"/>
<proteinExistence type="inferred from homology"/>
<dbReference type="GO" id="GO:0035999">
    <property type="term" value="P:tetrahydrofolate interconversion"/>
    <property type="evidence" value="ECO:0007669"/>
    <property type="project" value="UniProtKB-UniRule"/>
</dbReference>
<dbReference type="GO" id="GO:0009086">
    <property type="term" value="P:methionine biosynthetic process"/>
    <property type="evidence" value="ECO:0007669"/>
    <property type="project" value="UniProtKB-KW"/>
</dbReference>
<evidence type="ECO:0000256" key="5">
    <source>
        <dbReference type="ARBA" id="ARBA00022801"/>
    </source>
</evidence>
<dbReference type="InterPro" id="IPR046346">
    <property type="entry name" value="Aminoacid_DH-like_N_sf"/>
</dbReference>
<gene>
    <name evidence="11" type="primary">folD</name>
    <name evidence="14" type="ORF">M5X16_14130</name>
    <name evidence="15" type="ORF">PC41400_19780</name>
</gene>
<dbReference type="Gene3D" id="3.40.50.10860">
    <property type="entry name" value="Leucine Dehydrogenase, chain A, domain 1"/>
    <property type="match status" value="1"/>
</dbReference>
<keyword evidence="17" id="KW-1185">Reference proteome</keyword>
<dbReference type="CDD" id="cd01080">
    <property type="entry name" value="NAD_bind_m-THF_DH_Cyclohyd"/>
    <property type="match status" value="1"/>
</dbReference>
<keyword evidence="10 11" id="KW-0511">Multifunctional enzyme</keyword>
<keyword evidence="5 11" id="KW-0378">Hydrolase</keyword>
<keyword evidence="7 11" id="KW-0560">Oxidoreductase</keyword>
<keyword evidence="6 11" id="KW-0521">NADP</keyword>
<feature type="domain" description="Tetrahydrofolate dehydrogenase/cyclohydrolase catalytic" evidence="12">
    <location>
        <begin position="8"/>
        <end position="119"/>
    </location>
</feature>
<reference evidence="15 16" key="1">
    <citation type="submission" date="2018-01" db="EMBL/GenBank/DDBJ databases">
        <title>The whole genome sequencing and assembly of Paenibacillus chitinolyticus KCCM 41400 strain.</title>
        <authorList>
            <person name="Kim J.-Y."/>
            <person name="Park M.-K."/>
            <person name="Lee Y.-J."/>
            <person name="Yi H."/>
            <person name="Bahn Y.-S."/>
            <person name="Kim J.F."/>
            <person name="Lee D.-W."/>
        </authorList>
    </citation>
    <scope>NUCLEOTIDE SEQUENCE [LARGE SCALE GENOMIC DNA]</scope>
    <source>
        <strain evidence="15 16">KCCM 41400</strain>
    </source>
</reference>
<comment type="similarity">
    <text evidence="11">Belongs to the tetrahydrofolate dehydrogenase/cyclohydrolase family.</text>
</comment>
<evidence type="ECO:0000256" key="9">
    <source>
        <dbReference type="ARBA" id="ARBA00023167"/>
    </source>
</evidence>
<dbReference type="GO" id="GO:0000105">
    <property type="term" value="P:L-histidine biosynthetic process"/>
    <property type="evidence" value="ECO:0007669"/>
    <property type="project" value="UniProtKB-KW"/>
</dbReference>
<dbReference type="PANTHER" id="PTHR48099">
    <property type="entry name" value="C-1-TETRAHYDROFOLATE SYNTHASE, CYTOPLASMIC-RELATED"/>
    <property type="match status" value="1"/>
</dbReference>
<comment type="pathway">
    <text evidence="1 11">One-carbon metabolism; tetrahydrofolate interconversion.</text>
</comment>
<dbReference type="RefSeq" id="WP_042227110.1">
    <property type="nucleotide sequence ID" value="NZ_CP026520.1"/>
</dbReference>
<evidence type="ECO:0000256" key="4">
    <source>
        <dbReference type="ARBA" id="ARBA00022755"/>
    </source>
</evidence>
<dbReference type="KEGG" id="pchi:PC41400_19780"/>
<comment type="caution">
    <text evidence="11">Lacks conserved residue(s) required for the propagation of feature annotation.</text>
</comment>
<accession>A0A410WZD9</accession>
<evidence type="ECO:0000256" key="2">
    <source>
        <dbReference type="ARBA" id="ARBA00022563"/>
    </source>
</evidence>
<dbReference type="Pfam" id="PF00763">
    <property type="entry name" value="THF_DHG_CYH"/>
    <property type="match status" value="1"/>
</dbReference>
<keyword evidence="2 11" id="KW-0554">One-carbon metabolism</keyword>
<dbReference type="OrthoDB" id="9803580at2"/>
<evidence type="ECO:0000256" key="10">
    <source>
        <dbReference type="ARBA" id="ARBA00023268"/>
    </source>
</evidence>
<dbReference type="GeneID" id="95377037"/>
<evidence type="ECO:0000259" key="13">
    <source>
        <dbReference type="Pfam" id="PF02882"/>
    </source>
</evidence>